<accession>A0A7L5DKF3</accession>
<evidence type="ECO:0000313" key="3">
    <source>
        <dbReference type="Proteomes" id="UP000501128"/>
    </source>
</evidence>
<evidence type="ECO:0000259" key="1">
    <source>
        <dbReference type="Pfam" id="PF00027"/>
    </source>
</evidence>
<dbReference type="Gene3D" id="2.60.120.10">
    <property type="entry name" value="Jelly Rolls"/>
    <property type="match status" value="1"/>
</dbReference>
<dbReference type="InterPro" id="IPR014710">
    <property type="entry name" value="RmlC-like_jellyroll"/>
</dbReference>
<organism evidence="2 3">
    <name type="scientific">Spirosoma rhododendri</name>
    <dbReference type="NCBI Taxonomy" id="2728024"/>
    <lineage>
        <taxon>Bacteria</taxon>
        <taxon>Pseudomonadati</taxon>
        <taxon>Bacteroidota</taxon>
        <taxon>Cytophagia</taxon>
        <taxon>Cytophagales</taxon>
        <taxon>Cytophagaceae</taxon>
        <taxon>Spirosoma</taxon>
    </lineage>
</organism>
<feature type="domain" description="Cyclic nucleotide-binding" evidence="1">
    <location>
        <begin position="34"/>
        <end position="118"/>
    </location>
</feature>
<dbReference type="SUPFAM" id="SSF51206">
    <property type="entry name" value="cAMP-binding domain-like"/>
    <property type="match status" value="1"/>
</dbReference>
<dbReference type="CDD" id="cd00038">
    <property type="entry name" value="CAP_ED"/>
    <property type="match status" value="1"/>
</dbReference>
<dbReference type="InterPro" id="IPR018490">
    <property type="entry name" value="cNMP-bd_dom_sf"/>
</dbReference>
<gene>
    <name evidence="2" type="ORF">HH216_03905</name>
</gene>
<proteinExistence type="predicted"/>
<protein>
    <submittedName>
        <fullName evidence="2">Crp/Fnr family transcriptional regulator</fullName>
    </submittedName>
</protein>
<reference evidence="2 3" key="1">
    <citation type="submission" date="2020-04" db="EMBL/GenBank/DDBJ databases">
        <title>Genome sequencing of novel species.</title>
        <authorList>
            <person name="Heo J."/>
            <person name="Kim S.-J."/>
            <person name="Kim J.-S."/>
            <person name="Hong S.-B."/>
            <person name="Kwon S.-W."/>
        </authorList>
    </citation>
    <scope>NUCLEOTIDE SEQUENCE [LARGE SCALE GENOMIC DNA]</scope>
    <source>
        <strain evidence="2 3">CJU-R4</strain>
    </source>
</reference>
<evidence type="ECO:0000313" key="2">
    <source>
        <dbReference type="EMBL" id="QJD77653.1"/>
    </source>
</evidence>
<sequence length="196" mass="22697">MKLSEPSLLSVIRQIVPVSSADEDCINRLFETHTLSAGDFFLRAGEVCRYVGFVETGLLRYYVLDDGEERTYDFSPEQTFTCNYESFLPQQPSTRYIEALEPTTLRRISYDNLQLLYAQMEHGQALGRLIAEQLFLVTLGKLTSFYRETADERYDSFMRLFPNLVERLPQYVIASYIGIKPQSLSRLRAQRAGKQY</sequence>
<dbReference type="EMBL" id="CP051677">
    <property type="protein sequence ID" value="QJD77653.1"/>
    <property type="molecule type" value="Genomic_DNA"/>
</dbReference>
<keyword evidence="3" id="KW-1185">Reference proteome</keyword>
<dbReference type="KEGG" id="srho:HH216_03905"/>
<dbReference type="Pfam" id="PF00027">
    <property type="entry name" value="cNMP_binding"/>
    <property type="match status" value="1"/>
</dbReference>
<dbReference type="AlphaFoldDB" id="A0A7L5DKF3"/>
<name>A0A7L5DKF3_9BACT</name>
<dbReference type="Proteomes" id="UP000501128">
    <property type="component" value="Chromosome"/>
</dbReference>
<dbReference type="InterPro" id="IPR000595">
    <property type="entry name" value="cNMP-bd_dom"/>
</dbReference>
<dbReference type="RefSeq" id="WP_169549597.1">
    <property type="nucleotide sequence ID" value="NZ_CP051677.1"/>
</dbReference>